<comment type="caution">
    <text evidence="2">The sequence shown here is derived from an EMBL/GenBank/DDBJ whole genome shotgun (WGS) entry which is preliminary data.</text>
</comment>
<dbReference type="PANTHER" id="PTHR36453:SF1">
    <property type="entry name" value="RIGHT HANDED BETA HELIX DOMAIN-CONTAINING PROTEIN"/>
    <property type="match status" value="1"/>
</dbReference>
<dbReference type="InterPro" id="IPR006626">
    <property type="entry name" value="PbH1"/>
</dbReference>
<dbReference type="InterPro" id="IPR011050">
    <property type="entry name" value="Pectin_lyase_fold/virulence"/>
</dbReference>
<accession>A0A9X2JIM7</accession>
<dbReference type="PANTHER" id="PTHR36453">
    <property type="entry name" value="SECRETED PROTEIN-RELATED"/>
    <property type="match status" value="1"/>
</dbReference>
<dbReference type="InterPro" id="IPR012334">
    <property type="entry name" value="Pectin_lyas_fold"/>
</dbReference>
<name>A0A9X2JIM7_9BACT</name>
<dbReference type="Pfam" id="PF13229">
    <property type="entry name" value="Beta_helix"/>
    <property type="match status" value="1"/>
</dbReference>
<dbReference type="SUPFAM" id="SSF51126">
    <property type="entry name" value="Pectin lyase-like"/>
    <property type="match status" value="1"/>
</dbReference>
<dbReference type="Proteomes" id="UP001155241">
    <property type="component" value="Unassembled WGS sequence"/>
</dbReference>
<proteinExistence type="predicted"/>
<dbReference type="RefSeq" id="WP_252854822.1">
    <property type="nucleotide sequence ID" value="NZ_JAMXLR010000077.1"/>
</dbReference>
<dbReference type="InterPro" id="IPR039448">
    <property type="entry name" value="Beta_helix"/>
</dbReference>
<dbReference type="AlphaFoldDB" id="A0A9X2JIM7"/>
<dbReference type="SMART" id="SM00710">
    <property type="entry name" value="PbH1"/>
    <property type="match status" value="8"/>
</dbReference>
<evidence type="ECO:0000313" key="2">
    <source>
        <dbReference type="EMBL" id="MCO6046707.1"/>
    </source>
</evidence>
<organism evidence="2 3">
    <name type="scientific">Aeoliella straminimaris</name>
    <dbReference type="NCBI Taxonomy" id="2954799"/>
    <lineage>
        <taxon>Bacteria</taxon>
        <taxon>Pseudomonadati</taxon>
        <taxon>Planctomycetota</taxon>
        <taxon>Planctomycetia</taxon>
        <taxon>Pirellulales</taxon>
        <taxon>Lacipirellulaceae</taxon>
        <taxon>Aeoliella</taxon>
    </lineage>
</organism>
<feature type="domain" description="Right handed beta helix" evidence="1">
    <location>
        <begin position="307"/>
        <end position="506"/>
    </location>
</feature>
<keyword evidence="3" id="KW-1185">Reference proteome</keyword>
<evidence type="ECO:0000259" key="1">
    <source>
        <dbReference type="Pfam" id="PF13229"/>
    </source>
</evidence>
<sequence>MSEPSEAALRTVLENVRQRRTQGETQRLAVRLLPGTYHLSDTLRLDSTIVGEGLALHAADGTQVVFSGAQSLDPPTRDEQGNWRYPLPDGWKEHGVPRAMLVEQTLTTAARHPNEGYMRIEQALPDRRSGFAYQPDDLPETLPLDGHVCDLVLLHDWSTSRLPVASIDRSTSVLRTLGPIGSSAPHYAIDHFERQPRYFLEGHPAFADQPGEWYIDLATEKLVVIGQADAAGPPSVALPMLEQLFVATGDDDQPIANLVLHNITFTGTRFPMPPGGLACSQATAYEARDASGKLQENGRQMLSAAVHLSRAKDSVLRECKFHSLGNTALWIGSRTRDCRVENCHIDHVGGNGINLGEDSARRVEGRAWYDAAPNEVPTGNVVTGSKISHCGQILLGAVGIWGGFQQELQIVDNEVYDCPYTGVSLGWMWNPSPTPAGNNRIADNHIHHAMQILNDGGGIYTLGNQPNSVIEGNTITDIPINVGSAESNGMFLDEGTTGWTVRDNTFQRIARSPLRFHRAGQNTVTGNHWQLASPDTPAVRFNNTPEANITITNNVVIED</sequence>
<dbReference type="Gene3D" id="2.160.20.10">
    <property type="entry name" value="Single-stranded right-handed beta-helix, Pectin lyase-like"/>
    <property type="match status" value="1"/>
</dbReference>
<protein>
    <submittedName>
        <fullName evidence="2">Right-handed parallel beta-helix repeat-containing protein</fullName>
    </submittedName>
</protein>
<reference evidence="2" key="1">
    <citation type="submission" date="2022-06" db="EMBL/GenBank/DDBJ databases">
        <title>Aeoliella straminimaris, a novel planctomycete from sediments.</title>
        <authorList>
            <person name="Vitorino I.R."/>
            <person name="Lage O.M."/>
        </authorList>
    </citation>
    <scope>NUCLEOTIDE SEQUENCE</scope>
    <source>
        <strain evidence="2">ICT_H6.2</strain>
    </source>
</reference>
<dbReference type="EMBL" id="JAMXLR010000077">
    <property type="protein sequence ID" value="MCO6046707.1"/>
    <property type="molecule type" value="Genomic_DNA"/>
</dbReference>
<gene>
    <name evidence="2" type="ORF">NG895_22655</name>
</gene>
<evidence type="ECO:0000313" key="3">
    <source>
        <dbReference type="Proteomes" id="UP001155241"/>
    </source>
</evidence>